<proteinExistence type="predicted"/>
<dbReference type="OrthoDB" id="5238363at2759"/>
<name>A0A6G1H7R0_9PEZI</name>
<accession>A0A6G1H7R0</accession>
<dbReference type="Proteomes" id="UP000800041">
    <property type="component" value="Unassembled WGS sequence"/>
</dbReference>
<feature type="compositionally biased region" description="Basic and acidic residues" evidence="1">
    <location>
        <begin position="195"/>
        <end position="204"/>
    </location>
</feature>
<evidence type="ECO:0000256" key="1">
    <source>
        <dbReference type="SAM" id="MobiDB-lite"/>
    </source>
</evidence>
<dbReference type="EMBL" id="ML977146">
    <property type="protein sequence ID" value="KAF1989102.1"/>
    <property type="molecule type" value="Genomic_DNA"/>
</dbReference>
<feature type="region of interest" description="Disordered" evidence="1">
    <location>
        <begin position="179"/>
        <end position="240"/>
    </location>
</feature>
<protein>
    <submittedName>
        <fullName evidence="2">Uncharacterized protein</fullName>
    </submittedName>
</protein>
<gene>
    <name evidence="2" type="ORF">K402DRAFT_402290</name>
</gene>
<evidence type="ECO:0000313" key="3">
    <source>
        <dbReference type="Proteomes" id="UP000800041"/>
    </source>
</evidence>
<organism evidence="2 3">
    <name type="scientific">Aulographum hederae CBS 113979</name>
    <dbReference type="NCBI Taxonomy" id="1176131"/>
    <lineage>
        <taxon>Eukaryota</taxon>
        <taxon>Fungi</taxon>
        <taxon>Dikarya</taxon>
        <taxon>Ascomycota</taxon>
        <taxon>Pezizomycotina</taxon>
        <taxon>Dothideomycetes</taxon>
        <taxon>Pleosporomycetidae</taxon>
        <taxon>Aulographales</taxon>
        <taxon>Aulographaceae</taxon>
    </lineage>
</organism>
<sequence>MVSRIPKNLLQPAPIAFKPPAPFARATPSSTPKKHNLKSLFYSYSPEYHLAAPAQYILSENSHPLRPKILSTLETRPREGLWIYITRAISPNVKAAKMRHAVRRLRVAVQEALKDEGLDKDGRWMASKGEEPHKLEGTLTIVLRSEGMAASWEELTRDSKKTISEVVWAAKYGDMSNSWPDPEPWGKVSQKNRNSKGDRREARGGDMTLKNRSPRTDRHEARGWEKRPERRRRSAYAPYG</sequence>
<dbReference type="AlphaFoldDB" id="A0A6G1H7R0"/>
<feature type="compositionally biased region" description="Basic and acidic residues" evidence="1">
    <location>
        <begin position="214"/>
        <end position="228"/>
    </location>
</feature>
<keyword evidence="3" id="KW-1185">Reference proteome</keyword>
<reference evidence="2" key="1">
    <citation type="journal article" date="2020" name="Stud. Mycol.">
        <title>101 Dothideomycetes genomes: a test case for predicting lifestyles and emergence of pathogens.</title>
        <authorList>
            <person name="Haridas S."/>
            <person name="Albert R."/>
            <person name="Binder M."/>
            <person name="Bloem J."/>
            <person name="Labutti K."/>
            <person name="Salamov A."/>
            <person name="Andreopoulos B."/>
            <person name="Baker S."/>
            <person name="Barry K."/>
            <person name="Bills G."/>
            <person name="Bluhm B."/>
            <person name="Cannon C."/>
            <person name="Castanera R."/>
            <person name="Culley D."/>
            <person name="Daum C."/>
            <person name="Ezra D."/>
            <person name="Gonzalez J."/>
            <person name="Henrissat B."/>
            <person name="Kuo A."/>
            <person name="Liang C."/>
            <person name="Lipzen A."/>
            <person name="Lutzoni F."/>
            <person name="Magnuson J."/>
            <person name="Mondo S."/>
            <person name="Nolan M."/>
            <person name="Ohm R."/>
            <person name="Pangilinan J."/>
            <person name="Park H.-J."/>
            <person name="Ramirez L."/>
            <person name="Alfaro M."/>
            <person name="Sun H."/>
            <person name="Tritt A."/>
            <person name="Yoshinaga Y."/>
            <person name="Zwiers L.-H."/>
            <person name="Turgeon B."/>
            <person name="Goodwin S."/>
            <person name="Spatafora J."/>
            <person name="Crous P."/>
            <person name="Grigoriev I."/>
        </authorList>
    </citation>
    <scope>NUCLEOTIDE SEQUENCE</scope>
    <source>
        <strain evidence="2">CBS 113979</strain>
    </source>
</reference>
<evidence type="ECO:0000313" key="2">
    <source>
        <dbReference type="EMBL" id="KAF1989102.1"/>
    </source>
</evidence>